<proteinExistence type="predicted"/>
<dbReference type="EMBL" id="MU154713">
    <property type="protein sequence ID" value="KAF9488450.1"/>
    <property type="molecule type" value="Genomic_DNA"/>
</dbReference>
<dbReference type="AlphaFoldDB" id="A0A9P5ZJM6"/>
<gene>
    <name evidence="1" type="ORF">BDN71DRAFT_1457237</name>
</gene>
<sequence length="218" mass="24463">MRAVGHRIFNCRRCFWFWSVGTVPHANELLKSPQIIDIPNPLLSVPATAPQPIIHSLIFPAPTGLLSAPEDGHHSNRLHRFRRWAVVKTPVDNVVSVLTTTALAMMVGASAGCRHLPAAAHMMVYLGAVQDLHSTACVRAFGLPWSTSGTAICVSQLAIGGHAHMWVWVWVSKFSRPSHLRRTDMLRSGFPRWLRMMGRLPHRRPCGWKSRRTVGWYL</sequence>
<evidence type="ECO:0000313" key="1">
    <source>
        <dbReference type="EMBL" id="KAF9488450.1"/>
    </source>
</evidence>
<name>A0A9P5ZJM6_PLEER</name>
<accession>A0A9P5ZJM6</accession>
<evidence type="ECO:0000313" key="2">
    <source>
        <dbReference type="Proteomes" id="UP000807025"/>
    </source>
</evidence>
<organism evidence="1 2">
    <name type="scientific">Pleurotus eryngii</name>
    <name type="common">Boletus of the steppes</name>
    <dbReference type="NCBI Taxonomy" id="5323"/>
    <lineage>
        <taxon>Eukaryota</taxon>
        <taxon>Fungi</taxon>
        <taxon>Dikarya</taxon>
        <taxon>Basidiomycota</taxon>
        <taxon>Agaricomycotina</taxon>
        <taxon>Agaricomycetes</taxon>
        <taxon>Agaricomycetidae</taxon>
        <taxon>Agaricales</taxon>
        <taxon>Pleurotineae</taxon>
        <taxon>Pleurotaceae</taxon>
        <taxon>Pleurotus</taxon>
    </lineage>
</organism>
<comment type="caution">
    <text evidence="1">The sequence shown here is derived from an EMBL/GenBank/DDBJ whole genome shotgun (WGS) entry which is preliminary data.</text>
</comment>
<reference evidence="1" key="1">
    <citation type="submission" date="2020-11" db="EMBL/GenBank/DDBJ databases">
        <authorList>
            <consortium name="DOE Joint Genome Institute"/>
            <person name="Ahrendt S."/>
            <person name="Riley R."/>
            <person name="Andreopoulos W."/>
            <person name="Labutti K."/>
            <person name="Pangilinan J."/>
            <person name="Ruiz-Duenas F.J."/>
            <person name="Barrasa J.M."/>
            <person name="Sanchez-Garcia M."/>
            <person name="Camarero S."/>
            <person name="Miyauchi S."/>
            <person name="Serrano A."/>
            <person name="Linde D."/>
            <person name="Babiker R."/>
            <person name="Drula E."/>
            <person name="Ayuso-Fernandez I."/>
            <person name="Pacheco R."/>
            <person name="Padilla G."/>
            <person name="Ferreira P."/>
            <person name="Barriuso J."/>
            <person name="Kellner H."/>
            <person name="Castanera R."/>
            <person name="Alfaro M."/>
            <person name="Ramirez L."/>
            <person name="Pisabarro A.G."/>
            <person name="Kuo A."/>
            <person name="Tritt A."/>
            <person name="Lipzen A."/>
            <person name="He G."/>
            <person name="Yan M."/>
            <person name="Ng V."/>
            <person name="Cullen D."/>
            <person name="Martin F."/>
            <person name="Rosso M.-N."/>
            <person name="Henrissat B."/>
            <person name="Hibbett D."/>
            <person name="Martinez A.T."/>
            <person name="Grigoriev I.V."/>
        </authorList>
    </citation>
    <scope>NUCLEOTIDE SEQUENCE</scope>
    <source>
        <strain evidence="1">ATCC 90797</strain>
    </source>
</reference>
<protein>
    <submittedName>
        <fullName evidence="1">Uncharacterized protein</fullName>
    </submittedName>
</protein>
<dbReference type="Proteomes" id="UP000807025">
    <property type="component" value="Unassembled WGS sequence"/>
</dbReference>
<keyword evidence="2" id="KW-1185">Reference proteome</keyword>